<dbReference type="Pfam" id="PF03690">
    <property type="entry name" value="MYG1_exonuc"/>
    <property type="match status" value="1"/>
</dbReference>
<keyword evidence="3" id="KW-1185">Reference proteome</keyword>
<dbReference type="EMBL" id="GL883009">
    <property type="protein sequence ID" value="EGG22476.1"/>
    <property type="molecule type" value="Genomic_DNA"/>
</dbReference>
<comment type="similarity">
    <text evidence="1">Belongs to the MYG1 family.</text>
</comment>
<name>F4PQ13_CACFS</name>
<dbReference type="OMA" id="FHCDEVV"/>
<dbReference type="GO" id="GO:0016787">
    <property type="term" value="F:hydrolase activity"/>
    <property type="evidence" value="ECO:0007669"/>
    <property type="project" value="UniProtKB-KW"/>
</dbReference>
<protein>
    <submittedName>
        <fullName evidence="2">Metal-dependent protein hydrolase domain-containing protein</fullName>
    </submittedName>
</protein>
<proteinExistence type="inferred from homology"/>
<evidence type="ECO:0000313" key="3">
    <source>
        <dbReference type="Proteomes" id="UP000007797"/>
    </source>
</evidence>
<gene>
    <name evidence="2" type="ORF">DFA_04604</name>
</gene>
<dbReference type="Proteomes" id="UP000007797">
    <property type="component" value="Unassembled WGS sequence"/>
</dbReference>
<reference evidence="3" key="1">
    <citation type="journal article" date="2011" name="Genome Res.">
        <title>Phylogeny-wide analysis of social amoeba genomes highlights ancient origins for complex intercellular communication.</title>
        <authorList>
            <person name="Heidel A.J."/>
            <person name="Lawal H.M."/>
            <person name="Felder M."/>
            <person name="Schilde C."/>
            <person name="Helps N.R."/>
            <person name="Tunggal B."/>
            <person name="Rivero F."/>
            <person name="John U."/>
            <person name="Schleicher M."/>
            <person name="Eichinger L."/>
            <person name="Platzer M."/>
            <person name="Noegel A.A."/>
            <person name="Schaap P."/>
            <person name="Gloeckner G."/>
        </authorList>
    </citation>
    <scope>NUCLEOTIDE SEQUENCE [LARGE SCALE GENOMIC DNA]</scope>
    <source>
        <strain evidence="3">SH3</strain>
    </source>
</reference>
<dbReference type="GO" id="GO:0005634">
    <property type="term" value="C:nucleus"/>
    <property type="evidence" value="ECO:0007669"/>
    <property type="project" value="TreeGrafter"/>
</dbReference>
<dbReference type="STRING" id="1054147.F4PQ13"/>
<sequence>MKRLHSQLDSNSNNIMSQLTICTHSGSFHADEALACFLLKLTDQFKDAKIIRSRDTEVVKAADVAVDVGAEYNQSKHRYDHHQAGFTEIFGDGFKTKLSSAGLIYKHFGKEIIKNRLQLDERKVNLIYKKVYANAIEELDGMDNGIERYPIDVKPLYAVTSTIGNRVASLNPSWNEPQDDDILFKQFEKAMTMMGEYFLDKVDYYGKSWVPAYDIVETAVKNRSSVHSSGEIIILDQYCPWKDHLYHVEDVLSIQTKIKFVLYQDTLGSWRIQAVNLDSHSFALRKALLEAWRGKRDQELSDIIDANGFIGGHKTKEGALTMAIKSL</sequence>
<keyword evidence="2" id="KW-0378">Hydrolase</keyword>
<dbReference type="InterPro" id="IPR003226">
    <property type="entry name" value="MYG1_exonuclease"/>
</dbReference>
<dbReference type="GO" id="GO:0005737">
    <property type="term" value="C:cytoplasm"/>
    <property type="evidence" value="ECO:0007669"/>
    <property type="project" value="TreeGrafter"/>
</dbReference>
<dbReference type="OrthoDB" id="10265310at2759"/>
<dbReference type="RefSeq" id="XP_004360327.1">
    <property type="nucleotide sequence ID" value="XM_004360270.1"/>
</dbReference>
<dbReference type="AlphaFoldDB" id="F4PQ13"/>
<organism evidence="2 3">
    <name type="scientific">Cavenderia fasciculata</name>
    <name type="common">Slime mold</name>
    <name type="synonym">Dictyostelium fasciculatum</name>
    <dbReference type="NCBI Taxonomy" id="261658"/>
    <lineage>
        <taxon>Eukaryota</taxon>
        <taxon>Amoebozoa</taxon>
        <taxon>Evosea</taxon>
        <taxon>Eumycetozoa</taxon>
        <taxon>Dictyostelia</taxon>
        <taxon>Acytosteliales</taxon>
        <taxon>Cavenderiaceae</taxon>
        <taxon>Cavenderia</taxon>
    </lineage>
</organism>
<dbReference type="KEGG" id="dfa:DFA_04604"/>
<dbReference type="GeneID" id="14874554"/>
<evidence type="ECO:0000313" key="2">
    <source>
        <dbReference type="EMBL" id="EGG22476.1"/>
    </source>
</evidence>
<dbReference type="PANTHER" id="PTHR11215:SF1">
    <property type="entry name" value="MYG1 EXONUCLEASE"/>
    <property type="match status" value="1"/>
</dbReference>
<evidence type="ECO:0000256" key="1">
    <source>
        <dbReference type="ARBA" id="ARBA00010105"/>
    </source>
</evidence>
<accession>F4PQ13</accession>
<dbReference type="PANTHER" id="PTHR11215">
    <property type="entry name" value="METAL DEPENDENT HYDROLASE - RELATED"/>
    <property type="match status" value="1"/>
</dbReference>